<keyword evidence="3" id="KW-0507">mRNA processing</keyword>
<dbReference type="InterPro" id="IPR003890">
    <property type="entry name" value="MIF4G-like_typ-3"/>
</dbReference>
<feature type="compositionally biased region" description="Acidic residues" evidence="6">
    <location>
        <begin position="344"/>
        <end position="356"/>
    </location>
</feature>
<feature type="compositionally biased region" description="Low complexity" evidence="6">
    <location>
        <begin position="855"/>
        <end position="864"/>
    </location>
</feature>
<feature type="compositionally biased region" description="Basic and acidic residues" evidence="6">
    <location>
        <begin position="831"/>
        <end position="845"/>
    </location>
</feature>
<feature type="compositionally biased region" description="Basic and acidic residues" evidence="6">
    <location>
        <begin position="723"/>
        <end position="736"/>
    </location>
</feature>
<feature type="compositionally biased region" description="Basic and acidic residues" evidence="6">
    <location>
        <begin position="44"/>
        <end position="53"/>
    </location>
</feature>
<comment type="subcellular location">
    <subcellularLocation>
        <location evidence="1">Nucleus</location>
    </subcellularLocation>
</comment>
<dbReference type="PANTHER" id="PTHR18034">
    <property type="entry name" value="CELL CYCLE CONTROL PROTEIN CWF22-RELATED"/>
    <property type="match status" value="1"/>
</dbReference>
<gene>
    <name evidence="8" type="primary">CWC22</name>
    <name evidence="8" type="ORF">GGI19_000678</name>
</gene>
<dbReference type="InterPro" id="IPR003891">
    <property type="entry name" value="Initiation_fac_eIF4g_MI"/>
</dbReference>
<keyword evidence="5" id="KW-0539">Nucleus</keyword>
<feature type="compositionally biased region" description="Low complexity" evidence="6">
    <location>
        <begin position="1"/>
        <end position="16"/>
    </location>
</feature>
<keyword evidence="9" id="KW-1185">Reference proteome</keyword>
<feature type="compositionally biased region" description="Basic residues" evidence="6">
    <location>
        <begin position="682"/>
        <end position="693"/>
    </location>
</feature>
<dbReference type="Gene3D" id="1.25.40.180">
    <property type="match status" value="1"/>
</dbReference>
<evidence type="ECO:0000256" key="1">
    <source>
        <dbReference type="ARBA" id="ARBA00004123"/>
    </source>
</evidence>
<comment type="caution">
    <text evidence="8">The sequence shown here is derived from an EMBL/GenBank/DDBJ whole genome shotgun (WGS) entry which is preliminary data.</text>
</comment>
<dbReference type="GO" id="GO:0003723">
    <property type="term" value="F:RNA binding"/>
    <property type="evidence" value="ECO:0007669"/>
    <property type="project" value="InterPro"/>
</dbReference>
<dbReference type="PROSITE" id="PS51366">
    <property type="entry name" value="MI"/>
    <property type="match status" value="1"/>
</dbReference>
<protein>
    <submittedName>
        <fullName evidence="8">Pre-mRNA-splicing factor cwc22</fullName>
    </submittedName>
</protein>
<dbReference type="OrthoDB" id="1924287at2759"/>
<name>A0A9W8H2M5_9FUNG</name>
<dbReference type="GO" id="GO:0000398">
    <property type="term" value="P:mRNA splicing, via spliceosome"/>
    <property type="evidence" value="ECO:0007669"/>
    <property type="project" value="TreeGrafter"/>
</dbReference>
<feature type="compositionally biased region" description="Basic and acidic residues" evidence="6">
    <location>
        <begin position="866"/>
        <end position="901"/>
    </location>
</feature>
<dbReference type="Proteomes" id="UP001140011">
    <property type="component" value="Unassembled WGS sequence"/>
</dbReference>
<proteinExistence type="inferred from homology"/>
<keyword evidence="4" id="KW-0508">mRNA splicing</keyword>
<dbReference type="SUPFAM" id="SSF48371">
    <property type="entry name" value="ARM repeat"/>
    <property type="match status" value="1"/>
</dbReference>
<accession>A0A9W8H2M5</accession>
<feature type="domain" description="MI" evidence="7">
    <location>
        <begin position="406"/>
        <end position="522"/>
    </location>
</feature>
<feature type="compositionally biased region" description="Low complexity" evidence="6">
    <location>
        <begin position="753"/>
        <end position="766"/>
    </location>
</feature>
<dbReference type="GO" id="GO:0071013">
    <property type="term" value="C:catalytic step 2 spliceosome"/>
    <property type="evidence" value="ECO:0007669"/>
    <property type="project" value="TreeGrafter"/>
</dbReference>
<feature type="compositionally biased region" description="Low complexity" evidence="6">
    <location>
        <begin position="615"/>
        <end position="662"/>
    </location>
</feature>
<evidence type="ECO:0000259" key="7">
    <source>
        <dbReference type="PROSITE" id="PS51366"/>
    </source>
</evidence>
<dbReference type="AlphaFoldDB" id="A0A9W8H2M5"/>
<dbReference type="Pfam" id="PF02847">
    <property type="entry name" value="MA3"/>
    <property type="match status" value="1"/>
</dbReference>
<feature type="region of interest" description="Disordered" evidence="6">
    <location>
        <begin position="1"/>
        <end position="58"/>
    </location>
</feature>
<comment type="similarity">
    <text evidence="2">Belongs to the CWC22 family.</text>
</comment>
<feature type="compositionally biased region" description="Low complexity" evidence="6">
    <location>
        <begin position="773"/>
        <end position="794"/>
    </location>
</feature>
<evidence type="ECO:0000256" key="2">
    <source>
        <dbReference type="ARBA" id="ARBA00006856"/>
    </source>
</evidence>
<feature type="compositionally biased region" description="Basic residues" evidence="6">
    <location>
        <begin position="916"/>
        <end position="926"/>
    </location>
</feature>
<feature type="region of interest" description="Disordered" evidence="6">
    <location>
        <begin position="607"/>
        <end position="926"/>
    </location>
</feature>
<reference evidence="8" key="1">
    <citation type="submission" date="2022-07" db="EMBL/GenBank/DDBJ databases">
        <title>Phylogenomic reconstructions and comparative analyses of Kickxellomycotina fungi.</title>
        <authorList>
            <person name="Reynolds N.K."/>
            <person name="Stajich J.E."/>
            <person name="Barry K."/>
            <person name="Grigoriev I.V."/>
            <person name="Crous P."/>
            <person name="Smith M.E."/>
        </authorList>
    </citation>
    <scope>NUCLEOTIDE SEQUENCE</scope>
    <source>
        <strain evidence="8">BCRC 34297</strain>
    </source>
</reference>
<dbReference type="EMBL" id="JANBUH010000020">
    <property type="protein sequence ID" value="KAJ2756648.1"/>
    <property type="molecule type" value="Genomic_DNA"/>
</dbReference>
<dbReference type="InterPro" id="IPR050781">
    <property type="entry name" value="CWC22_splicing_factor"/>
</dbReference>
<dbReference type="InterPro" id="IPR016024">
    <property type="entry name" value="ARM-type_fold"/>
</dbReference>
<evidence type="ECO:0000256" key="4">
    <source>
        <dbReference type="ARBA" id="ARBA00023187"/>
    </source>
</evidence>
<feature type="compositionally biased region" description="Basic and acidic residues" evidence="6">
    <location>
        <begin position="812"/>
        <end position="824"/>
    </location>
</feature>
<sequence>MPSSDSEQSDSSGTSSAVGERRTKGGNVSPPRSVSPPLGQKQPGGRERTEPARQDPLILVKSGRYLPPALKRKMLAAQGSSTDEAGQRASWESLKKKINGPVNKVNTSNIKDVIVELFSANLIRGRGLYCRSLMRAQTLSTSFTPVYAALTAVINTKLPIVGELLVTRLVIQFRRAFHRDDKDLCISSVMFLAHLTNQRIAHEVLAFQVVSLLLETPTDDSVEVAVAFMREVGAFLAEIAPRVLNAVFDTFRSILHEAEIDKRVQYMIEVLFQIRRDGFKDSPPIRSGLDLVEEDEQIVHEVALDDEDLDALDELNVFKIDDAYEENERKYVGISREILGGGSDSDEAEAGAESDSESGSASESESGSESEANGDAEDSSVREPSTMAQKPGVQKIHDLTETEKVNLRRTIYLTIMSSLSFDEAAHKLLKIEIRPGEEQELCNMVIESCSQERTYKAFFGLIGERLCKLNRTWGHGFALAFASCYESIHRYETNHLRNIAHFFAHLLVTGALHLSVLQVVVLTEESTTSSSRIFLKIVLQDMAEELGMKTLNDRLKSADYKVAEAVKGMFPSNNVQTMRFAINYYTSIGLGAITEEMREQIKELPLLTAGDDSDSGSGSDSSSGSSSGSYSSSSSSSGSHSDSDTDSSSGSSASYSSSSSRSRSPRRDSRRSPLRKMSQSPRNRRRSHSRSSPKRLPDTEARPIPVTPAAVLNERPAIASSIDSEKGKAVVRDSRSRSPQPNTTPETRRPRVRSPSYSPAASAMSRSPERTFNNNGDNSKAAASNSASGRASRSPLPSRKRYRSRSPNAGTAEHEVRNMDRLSLRDGASARGRDSEREKGADSRSRSPPRRRRSPSYSRSPSPRAGYDRSRGRDEYRPTRSRYSRDRSRDVYRRERGDRSGGGKSRRDRSYSRSRSPFRYRSSYRR</sequence>
<dbReference type="PANTHER" id="PTHR18034:SF3">
    <property type="entry name" value="PRE-MRNA-SPLICING FACTOR CWC22 HOMOLOG"/>
    <property type="match status" value="1"/>
</dbReference>
<evidence type="ECO:0000256" key="5">
    <source>
        <dbReference type="ARBA" id="ARBA00023242"/>
    </source>
</evidence>
<dbReference type="Pfam" id="PF02854">
    <property type="entry name" value="MIF4G"/>
    <property type="match status" value="1"/>
</dbReference>
<evidence type="ECO:0000256" key="6">
    <source>
        <dbReference type="SAM" id="MobiDB-lite"/>
    </source>
</evidence>
<feature type="compositionally biased region" description="Acidic residues" evidence="6">
    <location>
        <begin position="366"/>
        <end position="378"/>
    </location>
</feature>
<feature type="region of interest" description="Disordered" evidence="6">
    <location>
        <begin position="338"/>
        <end position="397"/>
    </location>
</feature>
<dbReference type="SMART" id="SM00543">
    <property type="entry name" value="MIF4G"/>
    <property type="match status" value="1"/>
</dbReference>
<evidence type="ECO:0000313" key="9">
    <source>
        <dbReference type="Proteomes" id="UP001140011"/>
    </source>
</evidence>
<organism evidence="8 9">
    <name type="scientific">Coemansia pectinata</name>
    <dbReference type="NCBI Taxonomy" id="1052879"/>
    <lineage>
        <taxon>Eukaryota</taxon>
        <taxon>Fungi</taxon>
        <taxon>Fungi incertae sedis</taxon>
        <taxon>Zoopagomycota</taxon>
        <taxon>Kickxellomycotina</taxon>
        <taxon>Kickxellomycetes</taxon>
        <taxon>Kickxellales</taxon>
        <taxon>Kickxellaceae</taxon>
        <taxon>Coemansia</taxon>
    </lineage>
</organism>
<evidence type="ECO:0000256" key="3">
    <source>
        <dbReference type="ARBA" id="ARBA00022664"/>
    </source>
</evidence>
<evidence type="ECO:0000313" key="8">
    <source>
        <dbReference type="EMBL" id="KAJ2756648.1"/>
    </source>
</evidence>
<dbReference type="SMART" id="SM00544">
    <property type="entry name" value="MA3"/>
    <property type="match status" value="1"/>
</dbReference>